<dbReference type="InterPro" id="IPR001466">
    <property type="entry name" value="Beta-lactam-related"/>
</dbReference>
<reference evidence="2 3" key="1">
    <citation type="submission" date="2013-07" db="EMBL/GenBank/DDBJ databases">
        <authorList>
            <consortium name="DOE Joint Genome Institute"/>
            <person name="Reeve W."/>
            <person name="Huntemann M."/>
            <person name="Han J."/>
            <person name="Chen A."/>
            <person name="Kyrpides N."/>
            <person name="Mavromatis K."/>
            <person name="Markowitz V."/>
            <person name="Palaniappan K."/>
            <person name="Ivanova N."/>
            <person name="Schaumberg A."/>
            <person name="Pati A."/>
            <person name="Liolios K."/>
            <person name="Nordberg H.P."/>
            <person name="Cantor M.N."/>
            <person name="Hua S.X."/>
            <person name="Woyke T."/>
        </authorList>
    </citation>
    <scope>NUCLEOTIDE SEQUENCE [LARGE SCALE GENOMIC DNA]</scope>
    <source>
        <strain evidence="2 3">DSM 43889</strain>
    </source>
</reference>
<dbReference type="RefSeq" id="WP_253860283.1">
    <property type="nucleotide sequence ID" value="NZ_AUBJ02000001.1"/>
</dbReference>
<dbReference type="EMBL" id="AUBJ02000001">
    <property type="protein sequence ID" value="MCP2334667.1"/>
    <property type="molecule type" value="Genomic_DNA"/>
</dbReference>
<dbReference type="InterPro" id="IPR050491">
    <property type="entry name" value="AmpC-like"/>
</dbReference>
<evidence type="ECO:0000259" key="1">
    <source>
        <dbReference type="Pfam" id="PF00144"/>
    </source>
</evidence>
<proteinExistence type="predicted"/>
<keyword evidence="2" id="KW-0121">Carboxypeptidase</keyword>
<dbReference type="InterPro" id="IPR012338">
    <property type="entry name" value="Beta-lactam/transpept-like"/>
</dbReference>
<evidence type="ECO:0000313" key="3">
    <source>
        <dbReference type="Proteomes" id="UP000791080"/>
    </source>
</evidence>
<keyword evidence="2" id="KW-0645">Protease</keyword>
<sequence length="367" mass="39155">MLDALRLPVEAAGYPGIQLRVRDGADEEVLTTGVADLGTGVPTPPDGVFRAASVTKSLVATLVLQLVEEDRLALADPLAEHLPGSVPTADRVTVEQLLNHTSGLTDYLEDAEFDDVAEYSRRTYTPWDLVRFSGAQDPVGEPGGEFSYANINYVLLGLVVESVTGEPLEVLLRERVFEPAGMANSSFPLTERELPGPHSLGYYRLAGDPAGEWRELTELNPSFAWAAYALVSDTADVNRFYRALFGGELVSPESLALMTDGVPTTDPTLFPQYGLGLQTLNTVCGVPLVGHTGGIPGFLTYSFGTLDGERHVTVSGNAWAGDESVALFHLGVVNAINLEFCGEEWAPVGNVPTVLTEQPPLGAALNG</sequence>
<protein>
    <submittedName>
        <fullName evidence="2">D-alanyl-D-alanine carboxypeptidase</fullName>
    </submittedName>
</protein>
<dbReference type="SUPFAM" id="SSF56601">
    <property type="entry name" value="beta-lactamase/transpeptidase-like"/>
    <property type="match status" value="1"/>
</dbReference>
<dbReference type="Pfam" id="PF00144">
    <property type="entry name" value="Beta-lactamase"/>
    <property type="match status" value="1"/>
</dbReference>
<keyword evidence="2" id="KW-0378">Hydrolase</keyword>
<dbReference type="Gene3D" id="3.40.710.10">
    <property type="entry name" value="DD-peptidase/beta-lactamase superfamily"/>
    <property type="match status" value="1"/>
</dbReference>
<evidence type="ECO:0000313" key="2">
    <source>
        <dbReference type="EMBL" id="MCP2334667.1"/>
    </source>
</evidence>
<dbReference type="GO" id="GO:0004180">
    <property type="term" value="F:carboxypeptidase activity"/>
    <property type="evidence" value="ECO:0007669"/>
    <property type="project" value="UniProtKB-KW"/>
</dbReference>
<accession>A0ABT1JQN1</accession>
<dbReference type="Proteomes" id="UP000791080">
    <property type="component" value="Unassembled WGS sequence"/>
</dbReference>
<dbReference type="PANTHER" id="PTHR46825">
    <property type="entry name" value="D-ALANYL-D-ALANINE-CARBOXYPEPTIDASE/ENDOPEPTIDASE AMPH"/>
    <property type="match status" value="1"/>
</dbReference>
<comment type="caution">
    <text evidence="2">The sequence shown here is derived from an EMBL/GenBank/DDBJ whole genome shotgun (WGS) entry which is preliminary data.</text>
</comment>
<reference evidence="2 3" key="2">
    <citation type="submission" date="2022-06" db="EMBL/GenBank/DDBJ databases">
        <title>Genomic Encyclopedia of Type Strains, Phase I: the one thousand microbial genomes (KMG-I) project.</title>
        <authorList>
            <person name="Kyrpides N."/>
        </authorList>
    </citation>
    <scope>NUCLEOTIDE SEQUENCE [LARGE SCALE GENOMIC DNA]</scope>
    <source>
        <strain evidence="2 3">DSM 43889</strain>
    </source>
</reference>
<keyword evidence="3" id="KW-1185">Reference proteome</keyword>
<feature type="domain" description="Beta-lactamase-related" evidence="1">
    <location>
        <begin position="10"/>
        <end position="312"/>
    </location>
</feature>
<organism evidence="2 3">
    <name type="scientific">Actinoalloteichus caeruleus DSM 43889</name>
    <dbReference type="NCBI Taxonomy" id="1120930"/>
    <lineage>
        <taxon>Bacteria</taxon>
        <taxon>Bacillati</taxon>
        <taxon>Actinomycetota</taxon>
        <taxon>Actinomycetes</taxon>
        <taxon>Pseudonocardiales</taxon>
        <taxon>Pseudonocardiaceae</taxon>
        <taxon>Actinoalloteichus</taxon>
        <taxon>Actinoalloteichus cyanogriseus</taxon>
    </lineage>
</organism>
<gene>
    <name evidence="2" type="ORF">G443_004937</name>
</gene>
<name>A0ABT1JQN1_ACTCY</name>
<dbReference type="PANTHER" id="PTHR46825:SF7">
    <property type="entry name" value="D-ALANYL-D-ALANINE CARBOXYPEPTIDASE"/>
    <property type="match status" value="1"/>
</dbReference>